<keyword evidence="1" id="KW-0539">Nucleus</keyword>
<feature type="domain" description="Homeobox" evidence="3">
    <location>
        <begin position="381"/>
        <end position="445"/>
    </location>
</feature>
<dbReference type="OrthoDB" id="10684332at2759"/>
<evidence type="ECO:0000313" key="5">
    <source>
        <dbReference type="Proteomes" id="UP000785679"/>
    </source>
</evidence>
<keyword evidence="5" id="KW-1185">Reference proteome</keyword>
<name>A0A8J8NRJ0_HALGN</name>
<keyword evidence="1" id="KW-0238">DNA-binding</keyword>
<dbReference type="InterPro" id="IPR009057">
    <property type="entry name" value="Homeodomain-like_sf"/>
</dbReference>
<feature type="region of interest" description="Disordered" evidence="2">
    <location>
        <begin position="343"/>
        <end position="365"/>
    </location>
</feature>
<dbReference type="InterPro" id="IPR001356">
    <property type="entry name" value="HD"/>
</dbReference>
<evidence type="ECO:0000259" key="3">
    <source>
        <dbReference type="PROSITE" id="PS50071"/>
    </source>
</evidence>
<organism evidence="4 5">
    <name type="scientific">Halteria grandinella</name>
    <dbReference type="NCBI Taxonomy" id="5974"/>
    <lineage>
        <taxon>Eukaryota</taxon>
        <taxon>Sar</taxon>
        <taxon>Alveolata</taxon>
        <taxon>Ciliophora</taxon>
        <taxon>Intramacronucleata</taxon>
        <taxon>Spirotrichea</taxon>
        <taxon>Stichotrichia</taxon>
        <taxon>Sporadotrichida</taxon>
        <taxon>Halteriidae</taxon>
        <taxon>Halteria</taxon>
    </lineage>
</organism>
<proteinExistence type="predicted"/>
<keyword evidence="1" id="KW-0371">Homeobox</keyword>
<accession>A0A8J8NRJ0</accession>
<dbReference type="Proteomes" id="UP000785679">
    <property type="component" value="Unassembled WGS sequence"/>
</dbReference>
<dbReference type="AlphaFoldDB" id="A0A8J8NRJ0"/>
<dbReference type="GO" id="GO:0005634">
    <property type="term" value="C:nucleus"/>
    <property type="evidence" value="ECO:0007669"/>
    <property type="project" value="UniProtKB-SubCell"/>
</dbReference>
<comment type="subcellular location">
    <subcellularLocation>
        <location evidence="1">Nucleus</location>
    </subcellularLocation>
</comment>
<gene>
    <name evidence="4" type="ORF">FGO68_gene16751</name>
</gene>
<protein>
    <recommendedName>
        <fullName evidence="3">Homeobox domain-containing protein</fullName>
    </recommendedName>
</protein>
<evidence type="ECO:0000256" key="1">
    <source>
        <dbReference type="PROSITE-ProRule" id="PRU00108"/>
    </source>
</evidence>
<dbReference type="PROSITE" id="PS50071">
    <property type="entry name" value="HOMEOBOX_2"/>
    <property type="match status" value="1"/>
</dbReference>
<reference evidence="4" key="1">
    <citation type="submission" date="2019-06" db="EMBL/GenBank/DDBJ databases">
        <authorList>
            <person name="Zheng W."/>
        </authorList>
    </citation>
    <scope>NUCLEOTIDE SEQUENCE</scope>
    <source>
        <strain evidence="4">QDHG01</strain>
    </source>
</reference>
<sequence length="458" mass="54213">MDYAQALFKDQKKAYGSQVFSSQTVQNLGKNQIEASEKVQQRPDQHKYLPLSSQEIYASQQQTREFRNVSSDKNIAFDSYLYERQPSQNGERSRLTTKEDLENENIYLRRRLYESERFIQDLLATSQFQHPYYGGPFPQHPPPYYMQRPRYMPQMDPYYMSPYDMMPPYFSRITEPKWDDSLFKPNRVHESARRENEVPERNNRIQTKESNGSTQHHTDAKPEQAEKAPDQNIKNHFKQAEQQITSSTREIKVQAQKIEVKIEKITTQQEQNQELQQLIQPIRGSQIQQQIASTSIDTNDQKAIEQLEDKPSQVEAQLEGLLPPHQNEESKTEKVDVHMEDFTDTEQSLPSEKPHALTEKDDAQSNILKDTLKKIDHSKFKPSSKTRFRKSKNHLQRLERAYLESLETGEEWEYEFKCNLAIELDFTFNQVSKWYWDRRKKDGVVVNRRNFKPRKSLH</sequence>
<feature type="DNA-binding region" description="Homeobox" evidence="1">
    <location>
        <begin position="383"/>
        <end position="446"/>
    </location>
</feature>
<dbReference type="GO" id="GO:0003677">
    <property type="term" value="F:DNA binding"/>
    <property type="evidence" value="ECO:0007669"/>
    <property type="project" value="UniProtKB-UniRule"/>
</dbReference>
<feature type="region of interest" description="Disordered" evidence="2">
    <location>
        <begin position="189"/>
        <end position="231"/>
    </location>
</feature>
<dbReference type="EMBL" id="RRYP01009213">
    <property type="protein sequence ID" value="TNV79215.1"/>
    <property type="molecule type" value="Genomic_DNA"/>
</dbReference>
<feature type="compositionally biased region" description="Basic and acidic residues" evidence="2">
    <location>
        <begin position="352"/>
        <end position="363"/>
    </location>
</feature>
<feature type="compositionally biased region" description="Basic and acidic residues" evidence="2">
    <location>
        <begin position="216"/>
        <end position="229"/>
    </location>
</feature>
<feature type="compositionally biased region" description="Basic and acidic residues" evidence="2">
    <location>
        <begin position="189"/>
        <end position="207"/>
    </location>
</feature>
<dbReference type="SUPFAM" id="SSF46689">
    <property type="entry name" value="Homeodomain-like"/>
    <property type="match status" value="1"/>
</dbReference>
<evidence type="ECO:0000313" key="4">
    <source>
        <dbReference type="EMBL" id="TNV79215.1"/>
    </source>
</evidence>
<evidence type="ECO:0000256" key="2">
    <source>
        <dbReference type="SAM" id="MobiDB-lite"/>
    </source>
</evidence>
<comment type="caution">
    <text evidence="4">The sequence shown here is derived from an EMBL/GenBank/DDBJ whole genome shotgun (WGS) entry which is preliminary data.</text>
</comment>